<organism evidence="2 3">
    <name type="scientific">Chara braunii</name>
    <name type="common">Braun's stonewort</name>
    <dbReference type="NCBI Taxonomy" id="69332"/>
    <lineage>
        <taxon>Eukaryota</taxon>
        <taxon>Viridiplantae</taxon>
        <taxon>Streptophyta</taxon>
        <taxon>Charophyceae</taxon>
        <taxon>Charales</taxon>
        <taxon>Characeae</taxon>
        <taxon>Chara</taxon>
    </lineage>
</organism>
<dbReference type="Proteomes" id="UP000265515">
    <property type="component" value="Unassembled WGS sequence"/>
</dbReference>
<evidence type="ECO:0000313" key="2">
    <source>
        <dbReference type="EMBL" id="GBG81136.1"/>
    </source>
</evidence>
<feature type="compositionally biased region" description="Basic and acidic residues" evidence="1">
    <location>
        <begin position="213"/>
        <end position="229"/>
    </location>
</feature>
<proteinExistence type="predicted"/>
<feature type="compositionally biased region" description="Acidic residues" evidence="1">
    <location>
        <begin position="189"/>
        <end position="212"/>
    </location>
</feature>
<evidence type="ECO:0000256" key="1">
    <source>
        <dbReference type="SAM" id="MobiDB-lite"/>
    </source>
</evidence>
<sequence length="1501" mass="166579">MSPPSRPRRYVRRNGTEFRMLPADQFLSKTNGYRVTGSLPVVDNTFMISRPLVPFNSPTEQLATFVMRYREQFAGLPAAQQVDCVFVPFAAVSKRRQDQPAKTVARRKQVTSGPRPSDAVVQALPAQVPPSVRQSLNAAEQSSETTDLDDGALRYRADPQHRPHGGADASADKECEGRDGEGRGWEGEGGGEGDDGNEGDAEGEEDDMDEERYDVGEDDTCRNADDVVDVRGQPTTSRGMSQSCDQAKGGREELGSRGKRRRKEASTSPAGRKQARADAVNEARGALTASQKARAPRKAGGGGGGECRGGGHDGGRKGSQKSRASELRDSGDEGEGVGPRMPEDVEELGFARQDVHVVNVDVTRIKRIPRGRILFNHFALSENIVRGIESVIESSIGADPGAWDRPELVLASVDPNVIVGGQGRRITPEEFLQRDSAEFDWYAVCGQHTAEAMKRLVSKDSPTVKVYSLRTYSKVRVVYLDDDHTRGYFNVSAFDNTRENCAMMLSFRDAVRDMRQWWIDNQRIEAPKSKVSEKDPVAVAHQKTWQNFLRACMGKACDKAFVKQALENEYNKDWSNKLHGYLNLATSTNTVLPLVEKFFAMFGEVPPPRVNTECLLDILRKERYMVRMFNYVVFRSDGRQEDEWNDDFFMSYKDLEERYASNGLCVAEWEKQREKLHSSLVKTIPRRLGGVEEARQGVGLGPTEVMYKEVPFHFKVFVYTTIDKLDMLRAEVKRIASSARHLVWDELGRQITLLPVCMRTKEVMAAPDDIVAAAQKMTCRAAIVDISAANFNNAWTSQDFDALYAMMAKCCGPNWVLFFFAPQKVESDVLRQLYHWENIELIPGSWTREDRPSSDVTRYDNIATTSRDLMTIVLHVEGGDLKKVTVAPRLLNDLTEVHVVEKKFRKCQGKHGGDEGDETATYSIWERESGKLQKLCSSFVGEAEGVLLLGRAHAGLIWKLLLAGNNVIVCDESAKDIAYLTKFIDILVKDGRFKCRLENPRATYRTNRDMYHKLGPKRLKVWEYLFRNAPEGRLDGGYIYRKAKVTEHLKHYHGAITGAFETFVARCEILRFDLHKDQLTFKDYVDLAKSGEGFNLVDSEEDSSDSDLEIENDTTATGWRGQSAAMEHGVTGYEHGQSKGCSNLPPAHSVASGVDRVECTPMEDDEDEDLDIPAQPTKLAPGDPIPPSFCVDPNTMYFLDDKCARTSEDKWGHDIIWHDGIFEPCIQGGQWKMAVKYVSKGWKPFPRMAKNSWLKKTEQSILYRCRKENLGESETFIAAKAKQLFDALGANRHLEYSHKFYELHSSPSYGMIDWKVERTTAFESMDVDTREQAAPVVEAATGNTMGQQREDGGTTLGVKAPLPEAGKTPAGKNTTRAISVAMGETSQGENVSLAKPANAGVAYGSLLATRAALAGTSEMESESTSGMTGTGMSLHPPTCTTTGDAHCTTTPQGGVTRDDGNGGKAGGSPHLRNIEDMNTDDEDEVEGRKGVSDPTCVGNEG</sequence>
<comment type="caution">
    <text evidence="2">The sequence shown here is derived from an EMBL/GenBank/DDBJ whole genome shotgun (WGS) entry which is preliminary data.</text>
</comment>
<feature type="region of interest" description="Disordered" evidence="1">
    <location>
        <begin position="96"/>
        <end position="342"/>
    </location>
</feature>
<evidence type="ECO:0000313" key="3">
    <source>
        <dbReference type="Proteomes" id="UP000265515"/>
    </source>
</evidence>
<protein>
    <submittedName>
        <fullName evidence="2">Uncharacterized protein</fullName>
    </submittedName>
</protein>
<feature type="compositionally biased region" description="Basic and acidic residues" evidence="1">
    <location>
        <begin position="151"/>
        <end position="161"/>
    </location>
</feature>
<dbReference type="Gramene" id="GBG81136">
    <property type="protein sequence ID" value="GBG81136"/>
    <property type="gene ID" value="CBR_g31812"/>
</dbReference>
<keyword evidence="3" id="KW-1185">Reference proteome</keyword>
<feature type="compositionally biased region" description="Gly residues" evidence="1">
    <location>
        <begin position="299"/>
        <end position="308"/>
    </location>
</feature>
<gene>
    <name evidence="2" type="ORF">CBR_g31812</name>
</gene>
<feature type="compositionally biased region" description="Basic and acidic residues" evidence="1">
    <location>
        <begin position="170"/>
        <end position="186"/>
    </location>
</feature>
<feature type="compositionally biased region" description="Polar residues" evidence="1">
    <location>
        <begin position="132"/>
        <end position="145"/>
    </location>
</feature>
<reference evidence="2 3" key="1">
    <citation type="journal article" date="2018" name="Cell">
        <title>The Chara Genome: Secondary Complexity and Implications for Plant Terrestrialization.</title>
        <authorList>
            <person name="Nishiyama T."/>
            <person name="Sakayama H."/>
            <person name="Vries J.D."/>
            <person name="Buschmann H."/>
            <person name="Saint-Marcoux D."/>
            <person name="Ullrich K.K."/>
            <person name="Haas F.B."/>
            <person name="Vanderstraeten L."/>
            <person name="Becker D."/>
            <person name="Lang D."/>
            <person name="Vosolsobe S."/>
            <person name="Rombauts S."/>
            <person name="Wilhelmsson P.K.I."/>
            <person name="Janitza P."/>
            <person name="Kern R."/>
            <person name="Heyl A."/>
            <person name="Rumpler F."/>
            <person name="Villalobos L.I.A.C."/>
            <person name="Clay J.M."/>
            <person name="Skokan R."/>
            <person name="Toyoda A."/>
            <person name="Suzuki Y."/>
            <person name="Kagoshima H."/>
            <person name="Schijlen E."/>
            <person name="Tajeshwar N."/>
            <person name="Catarino B."/>
            <person name="Hetherington A.J."/>
            <person name="Saltykova A."/>
            <person name="Bonnot C."/>
            <person name="Breuninger H."/>
            <person name="Symeonidi A."/>
            <person name="Radhakrishnan G.V."/>
            <person name="Van Nieuwerburgh F."/>
            <person name="Deforce D."/>
            <person name="Chang C."/>
            <person name="Karol K.G."/>
            <person name="Hedrich R."/>
            <person name="Ulvskov P."/>
            <person name="Glockner G."/>
            <person name="Delwiche C.F."/>
            <person name="Petrasek J."/>
            <person name="Van de Peer Y."/>
            <person name="Friml J."/>
            <person name="Beilby M."/>
            <person name="Dolan L."/>
            <person name="Kohara Y."/>
            <person name="Sugano S."/>
            <person name="Fujiyama A."/>
            <person name="Delaux P.-M."/>
            <person name="Quint M."/>
            <person name="TheiBen G."/>
            <person name="Hagemann M."/>
            <person name="Harholt J."/>
            <person name="Dunand C."/>
            <person name="Zachgo S."/>
            <person name="Langdale J."/>
            <person name="Maumus F."/>
            <person name="Straeten D.V.D."/>
            <person name="Gould S.B."/>
            <person name="Rensing S.A."/>
        </authorList>
    </citation>
    <scope>NUCLEOTIDE SEQUENCE [LARGE SCALE GENOMIC DNA]</scope>
    <source>
        <strain evidence="2 3">S276</strain>
    </source>
</reference>
<feature type="compositionally biased region" description="Polar residues" evidence="1">
    <location>
        <begin position="233"/>
        <end position="245"/>
    </location>
</feature>
<feature type="region of interest" description="Disordered" evidence="1">
    <location>
        <begin position="1450"/>
        <end position="1501"/>
    </location>
</feature>
<name>A0A388LFQ0_CHABU</name>
<dbReference type="EMBL" id="BFEA01000365">
    <property type="protein sequence ID" value="GBG81136.1"/>
    <property type="molecule type" value="Genomic_DNA"/>
</dbReference>
<accession>A0A388LFQ0</accession>